<dbReference type="OrthoDB" id="9804145at2"/>
<dbReference type="InterPro" id="IPR014001">
    <property type="entry name" value="Helicase_ATP-bd"/>
</dbReference>
<dbReference type="EMBL" id="VLLN01000008">
    <property type="protein sequence ID" value="TWJ19464.1"/>
    <property type="molecule type" value="Genomic_DNA"/>
</dbReference>
<dbReference type="AlphaFoldDB" id="A0A562VNY8"/>
<dbReference type="GO" id="GO:0016787">
    <property type="term" value="F:hydrolase activity"/>
    <property type="evidence" value="ECO:0007669"/>
    <property type="project" value="InterPro"/>
</dbReference>
<gene>
    <name evidence="2" type="ORF">JN12_01581</name>
</gene>
<accession>A0A562VNY8</accession>
<dbReference type="SUPFAM" id="SSF52540">
    <property type="entry name" value="P-loop containing nucleoside triphosphate hydrolases"/>
    <property type="match status" value="1"/>
</dbReference>
<dbReference type="InterPro" id="IPR006935">
    <property type="entry name" value="Helicase/UvrB_N"/>
</dbReference>
<proteinExistence type="predicted"/>
<evidence type="ECO:0000313" key="3">
    <source>
        <dbReference type="Proteomes" id="UP000319449"/>
    </source>
</evidence>
<evidence type="ECO:0000259" key="1">
    <source>
        <dbReference type="PROSITE" id="PS51192"/>
    </source>
</evidence>
<dbReference type="Gene3D" id="3.40.50.300">
    <property type="entry name" value="P-loop containing nucleotide triphosphate hydrolases"/>
    <property type="match status" value="1"/>
</dbReference>
<dbReference type="GO" id="GO:0005524">
    <property type="term" value="F:ATP binding"/>
    <property type="evidence" value="ECO:0007669"/>
    <property type="project" value="InterPro"/>
</dbReference>
<protein>
    <submittedName>
        <fullName evidence="2">Type III restriction/modification enzyme restriction subunit</fullName>
    </submittedName>
</protein>
<evidence type="ECO:0000313" key="2">
    <source>
        <dbReference type="EMBL" id="TWJ19464.1"/>
    </source>
</evidence>
<dbReference type="PROSITE" id="PS51192">
    <property type="entry name" value="HELICASE_ATP_BIND_1"/>
    <property type="match status" value="1"/>
</dbReference>
<sequence length="1032" mass="118470">MELKLYNRLKRELLGDLATAAEQNNTDYQAVVERYAPQTESGIPRPYSLSIQGWLNFYNRLIPRPVQLRYYQILALYFTEATLKKIRNREKGYEDRTMLAYWMATGSGKTLLMHLNILQFIDHIGGWRAFDELQIILTTPGVNLIEQHRREVVPLIEKLNQQCAGRIRLTIDSTQSLLNREKNYFDLPDHKRVFRLVLVDEGHIGLSSSGAELGKFKELRHNLADYPNAFLFEYSATYHGIADRHIEEYGEQIVYDYNYYRFFKDGYGKDFSVARIADDAFDAGRECWENFTTAFHTLADKLTAFQELRVSLATGTEGLPFTGFFPDKPLLAFMGRTVEDSKDEGKSDEVSDIRKLLGFLARLSFEEKERLKVVFGGQIAGPLTLTRCPAVTDEILLSWGDGEYWGIINVGNGDKFFNDSKDHPDLKGADGAMLAQLRKSPIIESRFHFSQLDSTASPITVLIGSRKFAEGWNCFRLSVIGLVNLGSTKGNKIIQIFGRGVRLKGLKNDGKRHETEHNEDYEALALPDTTVNRLRRLETLNIFSLKKSYLDTFLKALEEDLPTWVVHRTVPVSPAAVWVGGRTRSRNVGFDEYRDKLKVFKVGKHRDEPTLLAVRADTGRWCWRYVGDTGELSEDMPDFAISLDYRPDTTAGGADIAAELLQRVREQADFLPMVELQRMVDRWQESRRIRLYRGKDGKLLPASIAWLLDLVGAIHYQAHLDERSWPAVERLLFQTVQDALDKIHHKLIYDINTRRYRYEEPLAQAQAGGEGDFIDRYDVALEFPDQARKEAFEAKYPTDLPEQLTLSFNDPRSIYAPLLSQDREALEKELGLKQNSLKLAISPDSLNAGERKFVNDLHEYLSGPVMKGRYEKHEFYLLRNVQSLRSVGIYLESETRAFFPDFVLWVVHKDRTHIILIDPKGQTGITDWSKLEENEKVRIATGSHLPELARKLSAQHGKPFRVDSFILLRDSSPMGRLKTQTPTPDELQMVERMKAKHVLRLDWHARNETGDKQSHHWRGNTYLDTLFGVLGK</sequence>
<dbReference type="Pfam" id="PF04851">
    <property type="entry name" value="ResIII"/>
    <property type="match status" value="1"/>
</dbReference>
<dbReference type="GO" id="GO:0003677">
    <property type="term" value="F:DNA binding"/>
    <property type="evidence" value="ECO:0007669"/>
    <property type="project" value="InterPro"/>
</dbReference>
<name>A0A562VNY8_9BACT</name>
<dbReference type="RefSeq" id="WP_145020841.1">
    <property type="nucleotide sequence ID" value="NZ_VLLN01000008.1"/>
</dbReference>
<dbReference type="InterPro" id="IPR027417">
    <property type="entry name" value="P-loop_NTPase"/>
</dbReference>
<organism evidence="2 3">
    <name type="scientific">Geobacter argillaceus</name>
    <dbReference type="NCBI Taxonomy" id="345631"/>
    <lineage>
        <taxon>Bacteria</taxon>
        <taxon>Pseudomonadati</taxon>
        <taxon>Thermodesulfobacteriota</taxon>
        <taxon>Desulfuromonadia</taxon>
        <taxon>Geobacterales</taxon>
        <taxon>Geobacteraceae</taxon>
        <taxon>Geobacter</taxon>
    </lineage>
</organism>
<feature type="domain" description="Helicase ATP-binding" evidence="1">
    <location>
        <begin position="90"/>
        <end position="256"/>
    </location>
</feature>
<comment type="caution">
    <text evidence="2">The sequence shown here is derived from an EMBL/GenBank/DDBJ whole genome shotgun (WGS) entry which is preliminary data.</text>
</comment>
<keyword evidence="3" id="KW-1185">Reference proteome</keyword>
<dbReference type="Proteomes" id="UP000319449">
    <property type="component" value="Unassembled WGS sequence"/>
</dbReference>
<reference evidence="2 3" key="1">
    <citation type="submission" date="2019-07" db="EMBL/GenBank/DDBJ databases">
        <title>Genomic Encyclopedia of Archaeal and Bacterial Type Strains, Phase II (KMG-II): from individual species to whole genera.</title>
        <authorList>
            <person name="Goeker M."/>
        </authorList>
    </citation>
    <scope>NUCLEOTIDE SEQUENCE [LARGE SCALE GENOMIC DNA]</scope>
    <source>
        <strain evidence="2 3">ATCC BAA-1139</strain>
    </source>
</reference>